<comment type="caution">
    <text evidence="2">The sequence shown here is derived from an EMBL/GenBank/DDBJ whole genome shotgun (WGS) entry which is preliminary data.</text>
</comment>
<dbReference type="InterPro" id="IPR011050">
    <property type="entry name" value="Pectin_lyase_fold/virulence"/>
</dbReference>
<dbReference type="AlphaFoldDB" id="A0AAV3URE6"/>
<dbReference type="EMBL" id="BAABKX010000030">
    <property type="protein sequence ID" value="GAA5065225.1"/>
    <property type="molecule type" value="Genomic_DNA"/>
</dbReference>
<dbReference type="GeneID" id="68617198"/>
<dbReference type="RefSeq" id="WP_227779055.1">
    <property type="nucleotide sequence ID" value="NZ_BAABKX010000030.1"/>
</dbReference>
<dbReference type="Gene3D" id="2.160.20.10">
    <property type="entry name" value="Single-stranded right-handed beta-helix, Pectin lyase-like"/>
    <property type="match status" value="1"/>
</dbReference>
<feature type="domain" description="Periplasmic copper-binding protein NosD beta helix" evidence="1">
    <location>
        <begin position="75"/>
        <end position="160"/>
    </location>
</feature>
<dbReference type="InterPro" id="IPR007742">
    <property type="entry name" value="NosD_dom"/>
</dbReference>
<gene>
    <name evidence="2" type="ORF">GCM10025751_55850</name>
</gene>
<evidence type="ECO:0000313" key="2">
    <source>
        <dbReference type="EMBL" id="GAA5065225.1"/>
    </source>
</evidence>
<evidence type="ECO:0000313" key="3">
    <source>
        <dbReference type="Proteomes" id="UP001501729"/>
    </source>
</evidence>
<evidence type="ECO:0000259" key="1">
    <source>
        <dbReference type="Pfam" id="PF05048"/>
    </source>
</evidence>
<sequence>MMPSNSLKKQNINSCTTIDEPGRYELTKNITNGGGTPISQSCIEIQSGNVVFDGNGHTIDGRGNSHTVAIDVNTPENSKNIQITNAVITNWHEGIVFRHDELGEIQNVTASSNVYGISLENSQLVITRNSILKDNLVGKRVSGSSIHIQLWGNEFSGNQVDTI</sequence>
<proteinExistence type="predicted"/>
<reference evidence="2 3" key="1">
    <citation type="journal article" date="2019" name="Int. J. Syst. Evol. Microbiol.">
        <title>The Global Catalogue of Microorganisms (GCM) 10K type strain sequencing project: providing services to taxonomists for standard genome sequencing and annotation.</title>
        <authorList>
            <consortium name="The Broad Institute Genomics Platform"/>
            <consortium name="The Broad Institute Genome Sequencing Center for Infectious Disease"/>
            <person name="Wu L."/>
            <person name="Ma J."/>
        </authorList>
    </citation>
    <scope>NUCLEOTIDE SEQUENCE [LARGE SCALE GENOMIC DNA]</scope>
    <source>
        <strain evidence="2 3">JCM 17504</strain>
    </source>
</reference>
<organism evidence="2 3">
    <name type="scientific">Haladaptatus pallidirubidus</name>
    <dbReference type="NCBI Taxonomy" id="1008152"/>
    <lineage>
        <taxon>Archaea</taxon>
        <taxon>Methanobacteriati</taxon>
        <taxon>Methanobacteriota</taxon>
        <taxon>Stenosarchaea group</taxon>
        <taxon>Halobacteria</taxon>
        <taxon>Halobacteriales</taxon>
        <taxon>Haladaptataceae</taxon>
        <taxon>Haladaptatus</taxon>
    </lineage>
</organism>
<protein>
    <recommendedName>
        <fullName evidence="1">Periplasmic copper-binding protein NosD beta helix domain-containing protein</fullName>
    </recommendedName>
</protein>
<dbReference type="InterPro" id="IPR012334">
    <property type="entry name" value="Pectin_lyas_fold"/>
</dbReference>
<name>A0AAV3URE6_9EURY</name>
<dbReference type="Pfam" id="PF05048">
    <property type="entry name" value="NosD"/>
    <property type="match status" value="1"/>
</dbReference>
<dbReference type="SUPFAM" id="SSF51126">
    <property type="entry name" value="Pectin lyase-like"/>
    <property type="match status" value="1"/>
</dbReference>
<accession>A0AAV3URE6</accession>
<dbReference type="Proteomes" id="UP001501729">
    <property type="component" value="Unassembled WGS sequence"/>
</dbReference>
<keyword evidence="3" id="KW-1185">Reference proteome</keyword>